<dbReference type="CDD" id="cd00158">
    <property type="entry name" value="RHOD"/>
    <property type="match status" value="1"/>
</dbReference>
<evidence type="ECO:0000313" key="4">
    <source>
        <dbReference type="Proteomes" id="UP000003919"/>
    </source>
</evidence>
<gene>
    <name evidence="3" type="ORF">ALPR1_06775</name>
</gene>
<dbReference type="OrthoDB" id="9808735at2"/>
<comment type="caution">
    <text evidence="3">The sequence shown here is derived from an EMBL/GenBank/DDBJ whole genome shotgun (WGS) entry which is preliminary data.</text>
</comment>
<reference evidence="3 4" key="1">
    <citation type="journal article" date="2011" name="J. Bacteriol.">
        <title>Complete genome sequence of Algoriphagus sp. PR1, bacterial prey of a colony-forming choanoflagellate.</title>
        <authorList>
            <person name="Alegado R.A."/>
            <person name="Ferriera S."/>
            <person name="Nusbaum C."/>
            <person name="Young S.K."/>
            <person name="Zeng Q."/>
            <person name="Imamovic A."/>
            <person name="Fairclough S.R."/>
            <person name="King N."/>
        </authorList>
    </citation>
    <scope>NUCLEOTIDE SEQUENCE [LARGE SCALE GENOMIC DNA]</scope>
    <source>
        <strain evidence="3 4">PR1</strain>
    </source>
</reference>
<feature type="domain" description="Rhodanese" evidence="2">
    <location>
        <begin position="43"/>
        <end position="133"/>
    </location>
</feature>
<dbReference type="SUPFAM" id="SSF52821">
    <property type="entry name" value="Rhodanese/Cell cycle control phosphatase"/>
    <property type="match status" value="1"/>
</dbReference>
<protein>
    <submittedName>
        <fullName evidence="3">Thioredoxin</fullName>
    </submittedName>
</protein>
<dbReference type="STRING" id="388413.ALPR1_06775"/>
<dbReference type="Proteomes" id="UP000003919">
    <property type="component" value="Unassembled WGS sequence"/>
</dbReference>
<evidence type="ECO:0000313" key="3">
    <source>
        <dbReference type="EMBL" id="EAZ80607.1"/>
    </source>
</evidence>
<evidence type="ECO:0000256" key="1">
    <source>
        <dbReference type="SAM" id="SignalP"/>
    </source>
</evidence>
<dbReference type="RefSeq" id="WP_008199339.1">
    <property type="nucleotide sequence ID" value="NZ_CM001023.1"/>
</dbReference>
<dbReference type="InterPro" id="IPR050229">
    <property type="entry name" value="GlpE_sulfurtransferase"/>
</dbReference>
<dbReference type="PROSITE" id="PS50206">
    <property type="entry name" value="RHODANESE_3"/>
    <property type="match status" value="1"/>
</dbReference>
<dbReference type="SMART" id="SM00450">
    <property type="entry name" value="RHOD"/>
    <property type="match status" value="1"/>
</dbReference>
<dbReference type="EMBL" id="AAXU02000001">
    <property type="protein sequence ID" value="EAZ80607.1"/>
    <property type="molecule type" value="Genomic_DNA"/>
</dbReference>
<dbReference type="eggNOG" id="COG0607">
    <property type="taxonomic scope" value="Bacteria"/>
</dbReference>
<proteinExistence type="predicted"/>
<dbReference type="Pfam" id="PF00581">
    <property type="entry name" value="Rhodanese"/>
    <property type="match status" value="1"/>
</dbReference>
<dbReference type="PANTHER" id="PTHR43031:SF16">
    <property type="entry name" value="OXIDOREDUCTASE"/>
    <property type="match status" value="1"/>
</dbReference>
<dbReference type="HOGENOM" id="CLU_089574_1_6_10"/>
<keyword evidence="4" id="KW-1185">Reference proteome</keyword>
<dbReference type="AlphaFoldDB" id="A3HZC1"/>
<organism evidence="3 4">
    <name type="scientific">Algoriphagus machipongonensis</name>
    <dbReference type="NCBI Taxonomy" id="388413"/>
    <lineage>
        <taxon>Bacteria</taxon>
        <taxon>Pseudomonadati</taxon>
        <taxon>Bacteroidota</taxon>
        <taxon>Cytophagia</taxon>
        <taxon>Cytophagales</taxon>
        <taxon>Cyclobacteriaceae</taxon>
        <taxon>Algoriphagus</taxon>
    </lineage>
</organism>
<evidence type="ECO:0000259" key="2">
    <source>
        <dbReference type="PROSITE" id="PS50206"/>
    </source>
</evidence>
<dbReference type="PANTHER" id="PTHR43031">
    <property type="entry name" value="FAD-DEPENDENT OXIDOREDUCTASE"/>
    <property type="match status" value="1"/>
</dbReference>
<accession>A3HZC1</accession>
<sequence length="133" mass="14841">MKTQIKITLALFSLVLIASCSNKTEEASNKIVAVTDFDKVQSENEDLVILDVRTPEEFSEGHIKDAILINFMGDDFQSKIENLDKSKTYLLYCKAGGRQEKASIQMESMGFENILLLDGGMTSWLAEGKPTEQ</sequence>
<dbReference type="PROSITE" id="PS51257">
    <property type="entry name" value="PROKAR_LIPOPROTEIN"/>
    <property type="match status" value="1"/>
</dbReference>
<dbReference type="Gene3D" id="3.40.250.10">
    <property type="entry name" value="Rhodanese-like domain"/>
    <property type="match status" value="1"/>
</dbReference>
<keyword evidence="1" id="KW-0732">Signal</keyword>
<name>A3HZC1_9BACT</name>
<dbReference type="InterPro" id="IPR036873">
    <property type="entry name" value="Rhodanese-like_dom_sf"/>
</dbReference>
<dbReference type="InterPro" id="IPR001763">
    <property type="entry name" value="Rhodanese-like_dom"/>
</dbReference>
<feature type="signal peptide" evidence="1">
    <location>
        <begin position="1"/>
        <end position="18"/>
    </location>
</feature>
<feature type="chain" id="PRO_5002652857" evidence="1">
    <location>
        <begin position="19"/>
        <end position="133"/>
    </location>
</feature>